<organism evidence="2 3">
    <name type="scientific">Glutamicibacter uratoxydans</name>
    <name type="common">Arthrobacter uratoxydans</name>
    <dbReference type="NCBI Taxonomy" id="43667"/>
    <lineage>
        <taxon>Bacteria</taxon>
        <taxon>Bacillati</taxon>
        <taxon>Actinomycetota</taxon>
        <taxon>Actinomycetes</taxon>
        <taxon>Micrococcales</taxon>
        <taxon>Micrococcaceae</taxon>
        <taxon>Glutamicibacter</taxon>
    </lineage>
</organism>
<accession>A0A4Y4DQB9</accession>
<dbReference type="EMBL" id="BJNY01000016">
    <property type="protein sequence ID" value="GED07126.1"/>
    <property type="molecule type" value="Genomic_DNA"/>
</dbReference>
<evidence type="ECO:0000256" key="1">
    <source>
        <dbReference type="SAM" id="Phobius"/>
    </source>
</evidence>
<gene>
    <name evidence="2" type="ORF">AUR04nite_26580</name>
</gene>
<keyword evidence="3" id="KW-1185">Reference proteome</keyword>
<keyword evidence="1" id="KW-0812">Transmembrane</keyword>
<proteinExistence type="predicted"/>
<evidence type="ECO:0000313" key="3">
    <source>
        <dbReference type="Proteomes" id="UP000316612"/>
    </source>
</evidence>
<reference evidence="2 3" key="1">
    <citation type="submission" date="2019-06" db="EMBL/GenBank/DDBJ databases">
        <title>Whole genome shotgun sequence of Glutamicibacter uratoxydans NBRC 15515.</title>
        <authorList>
            <person name="Hosoyama A."/>
            <person name="Uohara A."/>
            <person name="Ohji S."/>
            <person name="Ichikawa N."/>
        </authorList>
    </citation>
    <scope>NUCLEOTIDE SEQUENCE [LARGE SCALE GENOMIC DNA]</scope>
    <source>
        <strain evidence="2 3">NBRC 15515</strain>
    </source>
</reference>
<sequence length="39" mass="4258">MNENYLALEIFFQALVVIAGLGMAGFAGLVVKRLFQGQK</sequence>
<keyword evidence="1" id="KW-0472">Membrane</keyword>
<dbReference type="AlphaFoldDB" id="A0A4Y4DQB9"/>
<dbReference type="Proteomes" id="UP000316612">
    <property type="component" value="Unassembled WGS sequence"/>
</dbReference>
<keyword evidence="1" id="KW-1133">Transmembrane helix</keyword>
<feature type="transmembrane region" description="Helical" evidence="1">
    <location>
        <begin position="6"/>
        <end position="31"/>
    </location>
</feature>
<name>A0A4Y4DQB9_GLUUR</name>
<comment type="caution">
    <text evidence="2">The sequence shown here is derived from an EMBL/GenBank/DDBJ whole genome shotgun (WGS) entry which is preliminary data.</text>
</comment>
<evidence type="ECO:0000313" key="2">
    <source>
        <dbReference type="EMBL" id="GED07126.1"/>
    </source>
</evidence>
<protein>
    <submittedName>
        <fullName evidence="2">Uncharacterized protein</fullName>
    </submittedName>
</protein>